<protein>
    <recommendedName>
        <fullName evidence="1">UDP-glucose/GDP-mannose dehydrogenase C-terminal domain-containing protein</fullName>
    </recommendedName>
</protein>
<dbReference type="Pfam" id="PF03720">
    <property type="entry name" value="UDPG_MGDP_dh_C"/>
    <property type="match status" value="1"/>
</dbReference>
<dbReference type="Gramene" id="NC2G0002650.1">
    <property type="protein sequence ID" value="NC2G0002650.1:cds"/>
    <property type="gene ID" value="NC2G0002650"/>
</dbReference>
<dbReference type="GO" id="GO:0003979">
    <property type="term" value="F:UDP-glucose 6-dehydrogenase activity"/>
    <property type="evidence" value="ECO:0007669"/>
    <property type="project" value="InterPro"/>
</dbReference>
<dbReference type="InterPro" id="IPR036220">
    <property type="entry name" value="UDP-Glc/GDP-Man_DH_C_sf"/>
</dbReference>
<reference evidence="2" key="1">
    <citation type="submission" date="2019-09" db="EMBL/GenBank/DDBJ databases">
        <authorList>
            <person name="Zhang L."/>
        </authorList>
    </citation>
    <scope>NUCLEOTIDE SEQUENCE</scope>
</reference>
<dbReference type="SMART" id="SM00984">
    <property type="entry name" value="UDPG_MGDP_dh_C"/>
    <property type="match status" value="1"/>
</dbReference>
<dbReference type="GO" id="GO:0006024">
    <property type="term" value="P:glycosaminoglycan biosynthetic process"/>
    <property type="evidence" value="ECO:0007669"/>
    <property type="project" value="TreeGrafter"/>
</dbReference>
<dbReference type="AlphaFoldDB" id="A0A5K1A4B3"/>
<gene>
    <name evidence="2" type="ORF">NYM_LOCUS11528</name>
</gene>
<dbReference type="Gene3D" id="3.40.50.720">
    <property type="entry name" value="NAD(P)-binding Rossmann-like Domain"/>
    <property type="match status" value="1"/>
</dbReference>
<accession>A0A5K1A4B3</accession>
<evidence type="ECO:0000259" key="1">
    <source>
        <dbReference type="SMART" id="SM00984"/>
    </source>
</evidence>
<dbReference type="InterPro" id="IPR028356">
    <property type="entry name" value="UDPglc_DH_euk"/>
</dbReference>
<dbReference type="SUPFAM" id="SSF52413">
    <property type="entry name" value="UDP-glucose/GDP-mannose dehydrogenase C-terminal domain"/>
    <property type="match status" value="1"/>
</dbReference>
<evidence type="ECO:0000313" key="2">
    <source>
        <dbReference type="EMBL" id="VVV96313.1"/>
    </source>
</evidence>
<dbReference type="EMBL" id="LR721780">
    <property type="protein sequence ID" value="VVV96313.1"/>
    <property type="molecule type" value="Genomic_DNA"/>
</dbReference>
<name>A0A5K1A4B3_9MAGN</name>
<sequence length="97" mass="11439">MPFQVDEGVRTRTKSCDIYLWDAYEATKDAHAICILTEWDEFKNLDYQRMYDNMQKPAFVFDGRNVVDTEHLRNIGFIVYSIGKPLDPWLKDMPVMA</sequence>
<feature type="domain" description="UDP-glucose/GDP-mannose dehydrogenase C-terminal" evidence="1">
    <location>
        <begin position="5"/>
        <end position="69"/>
    </location>
</feature>
<dbReference type="GO" id="GO:0005634">
    <property type="term" value="C:nucleus"/>
    <property type="evidence" value="ECO:0007669"/>
    <property type="project" value="TreeGrafter"/>
</dbReference>
<dbReference type="InterPro" id="IPR014027">
    <property type="entry name" value="UDP-Glc/GDP-Man_DH_C"/>
</dbReference>
<dbReference type="GO" id="GO:0051287">
    <property type="term" value="F:NAD binding"/>
    <property type="evidence" value="ECO:0007669"/>
    <property type="project" value="InterPro"/>
</dbReference>
<proteinExistence type="predicted"/>
<dbReference type="PANTHER" id="PTHR11374:SF64">
    <property type="entry name" value="UDP-GLUCOSE 6-DEHYDROGENASE 2"/>
    <property type="match status" value="1"/>
</dbReference>
<organism evidence="2">
    <name type="scientific">Nymphaea colorata</name>
    <name type="common">pocket water lily</name>
    <dbReference type="NCBI Taxonomy" id="210225"/>
    <lineage>
        <taxon>Eukaryota</taxon>
        <taxon>Viridiplantae</taxon>
        <taxon>Streptophyta</taxon>
        <taxon>Embryophyta</taxon>
        <taxon>Tracheophyta</taxon>
        <taxon>Spermatophyta</taxon>
        <taxon>Magnoliopsida</taxon>
        <taxon>Nymphaeales</taxon>
        <taxon>Nymphaeaceae</taxon>
        <taxon>Nymphaea</taxon>
    </lineage>
</organism>
<dbReference type="PANTHER" id="PTHR11374">
    <property type="entry name" value="UDP-GLUCOSE DEHYDROGENASE/UDP-MANNAC DEHYDROGENASE"/>
    <property type="match status" value="1"/>
</dbReference>